<evidence type="ECO:0000259" key="1">
    <source>
        <dbReference type="Pfam" id="PF25355"/>
    </source>
</evidence>
<evidence type="ECO:0000313" key="3">
    <source>
        <dbReference type="Proteomes" id="UP000256486"/>
    </source>
</evidence>
<reference evidence="2 3" key="1">
    <citation type="submission" date="2017-04" db="EMBL/GenBank/DDBJ databases">
        <title>Comparative genome analysis of Subtercola boreus.</title>
        <authorList>
            <person name="Cho Y.-J."/>
            <person name="Cho A."/>
            <person name="Kim O.-S."/>
            <person name="Lee J.-I."/>
        </authorList>
    </citation>
    <scope>NUCLEOTIDE SEQUENCE [LARGE SCALE GENOMIC DNA]</scope>
    <source>
        <strain evidence="2 3">K300</strain>
    </source>
</reference>
<dbReference type="AlphaFoldDB" id="A0A3E0VGZ3"/>
<gene>
    <name evidence="2" type="ORF">B7R54_04955</name>
</gene>
<protein>
    <recommendedName>
        <fullName evidence="1">DUF7882 domain-containing protein</fullName>
    </recommendedName>
</protein>
<dbReference type="Proteomes" id="UP000256486">
    <property type="component" value="Unassembled WGS sequence"/>
</dbReference>
<dbReference type="InterPro" id="IPR057204">
    <property type="entry name" value="DUF7882"/>
</dbReference>
<dbReference type="EMBL" id="NBWZ01000001">
    <property type="protein sequence ID" value="RFA08650.1"/>
    <property type="molecule type" value="Genomic_DNA"/>
</dbReference>
<name>A0A3E0VGZ3_9MICO</name>
<dbReference type="Pfam" id="PF25355">
    <property type="entry name" value="DUF7882"/>
    <property type="match status" value="1"/>
</dbReference>
<comment type="caution">
    <text evidence="2">The sequence shown here is derived from an EMBL/GenBank/DDBJ whole genome shotgun (WGS) entry which is preliminary data.</text>
</comment>
<organism evidence="2 3">
    <name type="scientific">Subtercola boreus</name>
    <dbReference type="NCBI Taxonomy" id="120213"/>
    <lineage>
        <taxon>Bacteria</taxon>
        <taxon>Bacillati</taxon>
        <taxon>Actinomycetota</taxon>
        <taxon>Actinomycetes</taxon>
        <taxon>Micrococcales</taxon>
        <taxon>Microbacteriaceae</taxon>
        <taxon>Subtercola</taxon>
    </lineage>
</organism>
<sequence length="105" mass="11625">MGKLIYGSPGVEIEFDDRVLAHLRVVIVTKLRRAESFTMQYAYGPESAAGHASLWLHPSIPLQFKFYGSKEPVLNRAWIEALMVGASSTVGLHLLPEPDPSNLPH</sequence>
<proteinExistence type="predicted"/>
<accession>A0A3E0VGZ3</accession>
<feature type="domain" description="DUF7882" evidence="1">
    <location>
        <begin position="1"/>
        <end position="97"/>
    </location>
</feature>
<dbReference type="OrthoDB" id="5123855at2"/>
<evidence type="ECO:0000313" key="2">
    <source>
        <dbReference type="EMBL" id="RFA08650.1"/>
    </source>
</evidence>
<keyword evidence="3" id="KW-1185">Reference proteome</keyword>